<dbReference type="VEuPathDB" id="FungiDB:C7M61_004364"/>
<proteinExistence type="inferred from homology"/>
<dbReference type="InterPro" id="IPR000403">
    <property type="entry name" value="PI3/4_kinase_cat_dom"/>
</dbReference>
<dbReference type="SMART" id="SM00146">
    <property type="entry name" value="PI3Kc"/>
    <property type="match status" value="1"/>
</dbReference>
<evidence type="ECO:0000259" key="17">
    <source>
        <dbReference type="PROSITE" id="PS51189"/>
    </source>
</evidence>
<evidence type="ECO:0000256" key="9">
    <source>
        <dbReference type="ARBA" id="ARBA00030020"/>
    </source>
</evidence>
<keyword evidence="6" id="KW-0808">Transferase</keyword>
<evidence type="ECO:0000256" key="8">
    <source>
        <dbReference type="ARBA" id="ARBA00022895"/>
    </source>
</evidence>
<name>A0A2P7YHZ4_9ASCO</name>
<feature type="compositionally biased region" description="Acidic residues" evidence="15">
    <location>
        <begin position="2666"/>
        <end position="2676"/>
    </location>
</feature>
<gene>
    <name evidence="18" type="ORF">C7M61_004364</name>
</gene>
<keyword evidence="14" id="KW-0175">Coiled coil</keyword>
<comment type="similarity">
    <text evidence="2">Belongs to the PI3/PI4-kinase family. ATM subfamily.</text>
</comment>
<dbReference type="STRING" id="418784.A0A2P7YHZ4"/>
<evidence type="ECO:0000256" key="3">
    <source>
        <dbReference type="ARBA" id="ARBA00014619"/>
    </source>
</evidence>
<dbReference type="SMART" id="SM01342">
    <property type="entry name" value="TAN"/>
    <property type="match status" value="1"/>
</dbReference>
<evidence type="ECO:0000256" key="7">
    <source>
        <dbReference type="ARBA" id="ARBA00022777"/>
    </source>
</evidence>
<dbReference type="Pfam" id="PF00454">
    <property type="entry name" value="PI3_PI4_kinase"/>
    <property type="match status" value="1"/>
</dbReference>
<evidence type="ECO:0000256" key="4">
    <source>
        <dbReference type="ARBA" id="ARBA00020288"/>
    </source>
</evidence>
<evidence type="ECO:0000256" key="11">
    <source>
        <dbReference type="ARBA" id="ARBA00031460"/>
    </source>
</evidence>
<dbReference type="GO" id="GO:0004674">
    <property type="term" value="F:protein serine/threonine kinase activity"/>
    <property type="evidence" value="ECO:0007669"/>
    <property type="project" value="UniProtKB-KW"/>
</dbReference>
<feature type="compositionally biased region" description="Basic and acidic residues" evidence="15">
    <location>
        <begin position="2628"/>
        <end position="2665"/>
    </location>
</feature>
<dbReference type="PROSITE" id="PS00915">
    <property type="entry name" value="PI3_4_KINASE_1"/>
    <property type="match status" value="1"/>
</dbReference>
<dbReference type="InterPro" id="IPR021668">
    <property type="entry name" value="TAN"/>
</dbReference>
<feature type="compositionally biased region" description="Basic and acidic residues" evidence="15">
    <location>
        <begin position="2677"/>
        <end position="2687"/>
    </location>
</feature>
<dbReference type="InterPro" id="IPR014009">
    <property type="entry name" value="PIK_FAT"/>
</dbReference>
<keyword evidence="8" id="KW-0158">Chromosome</keyword>
<feature type="domain" description="FAT" evidence="17">
    <location>
        <begin position="1326"/>
        <end position="1924"/>
    </location>
</feature>
<dbReference type="Pfam" id="PF11640">
    <property type="entry name" value="TAN"/>
    <property type="match status" value="1"/>
</dbReference>
<feature type="coiled-coil region" evidence="14">
    <location>
        <begin position="2496"/>
        <end position="2530"/>
    </location>
</feature>
<dbReference type="InterPro" id="IPR038980">
    <property type="entry name" value="ATM_plant"/>
</dbReference>
<sequence>MSALDLPKIVDSLQLKKVKQRNDSLQLLRSFSAAKLKLTPRHFVVLLEGLLKLIEIERDIYGNNPTSATQQRLLTASTMLKDIFEESLKRGQLRYKHCTSLFSNVISSFFLPEPHSILAPCAIDFAKILQSLLREPFFLTHLPIDSWNRGYKFLVRLLTAALDTTDHHDYQFSRESLLTDLLSSLHCIIGGATEDIYEPLKRLKLYVPLRKILSDVFEIYNKRESSVLVEALKVTNKLLLTLASEDFNFCHRLIHTALQPLINFAHTMVDGMLIQIVILINLESFHRYLTIDSLPQLITNDLVEDSSEEESSTRKRLDPFSVRAQQGESSTYNVGVLAQALLDRIAGLSHKLLESDIDFEENETAKGWFDLSSISLKTGQEVQWLLLRGTVRLIMAYYNLCMEETYSNFNQSFLSSKLKRVKIQSTVLNIKSFESMDALLKHMIGFSKDVRLQTLGLQLLIFTKDSEPVDNSPQLPKKRSCLENDHTMNNDETTIIDVHLDEDVNPGDEDCNYLSQLLKYFNNKDLTFWCLLGIFTILRRLELSECYDNQIITRRLHQIIRIVTPMIKLDDYSRLSCRVISFILFSYHPDRLYRLVDHSLRSQIQNLLELAEINGPSSLHCDALRYWWALHWSMTKLTNAKSDVINRAAGRWFLSKLNDELSSDIIRTRSEPTRARMIGSFILWLLGNEIQNLPSKSDDWDKSDRLTIYLGSAGHNSDFEKFLDLKNIDSRRLVHEPKILLCDGNLDMTASIFDRIHLISSRLMVGSEGIDRLFHWAEIIAHIKEALRVREQFIPPDIEETCEKLWRCLFMNLSSQEDYAIIMRLLLLSDLNQPLAIDKLFVFRQIEHFMFGLNSTFQTAGSSSPNDIEFEEEFLNTGSSKATPITQLPQLGTEMTTLYFRSLVKFDGDIALMLTALDLLPLIDGYDETDFRKDFTDLLGFLLQCEEKLLFLIESCRYNVISLIFECLTLHFDLRLGAETANRALLSSSNSLRTSLLGSVRLYLNNMNSFDQLNLYRSLFETFPHPQASVERAAAYCYFFTIVSSGTTQIKIPTIFNLLECHKYDFFVPYLKLGLSRLCQGSPLSSPRKLFRSMRIELLKSWWNNDIPLETFPYELFDYIDFKAFAVENYKEIVSICMAIKSQRSSSQIMSQLSQVSKCKGYDIQNVLYDSLPILIPLAYTSDGVRNEIFKSLLPYLNNLYKGYMREKVLLIILETLRMTDTGSEVALSEVLSKRTTMDLFMSPIRIDNSMRATVTPVSICYYLFLLDEKSLPIILALIENMVSCDAQLGTGGLDLLARIVICVRMGSKHDGSIYQRLYSKLNLEKLYLVLKDSKHSKTALLLLEDATQGKGRKVDWDKWRTSILNIYESIDDLDMLYGVPQEPTLNNTIHMLKRIASTSEILRNDLAILDSAALRNEANDDSATTKSLLADGLMGMSRVFSLNSTGETGCYEWSWKLSKWNIPLSEEPKSDHEIIYNYFKGLRVLLNTSDCLYKAISDSFFQKKRFSDGELSHRSNRQLYQRWFVTLSSLTEVEDILRITEDQILTNIRKFGHLSSWFEDADMENLENILLCRREAFRLRIDGPSSKSSLLESNEAQSICWQGLIHEILTYNTVARLNNHSQKMLNSAVLMDEYTSHLSGLVDWKTMRNFVSFSIAQTLWTQGNSTAPIAMLKSLVSQEAAESLAQDLLHLDHRMIISHLVLWLADSREELGENLLRQYVEPMESNLSEIYDSIQRFKSFLLLARFCEKQFKASALKTQISNLKLRIKAKKDEIEVIKSHYGKTAVTPSERKSVQKYYNRLKAQVAADSIDLQSLEDTTMKFGCKSATFYLSALLAGDEGQEIEDRFISLFLELSSYQPLHASLKQNLQSLPSYKALSWSTQLMARLSSDTNEFQTSIQQLIIRLCFDHPFHTLYMLISLLYHKEVAQDTGNNTMLLRVSAAEKIWQKLMAQDEDFSKSILHPIEKLCGESTILAKHKSSRGRALHLDKLEIGNYWLHELPQIPPPTFEIPVSKTGYKDIPKMVSFDPKVSIATSGLSLPKIATFTLSDGSRRKMLLKYGTDDLRQDATMEQVFEKVNTILERDRETRKRKLHVRTYKAIPLGPKAGVIEFVPNSKALIEVIKPYHQRQDKLKYEKAKEAMKDCQSSTLKERLQTYESITAKIDPALHQYFSDHFVTPDDWYESRQKFTRGIASSSMVGHILGLGDRHCNNILLEETTGEPVHIDLGVAFDQGKRLPIPETVPFRLTRDIVDGFGFTGVHGVFDKLCEHTFRVLREHKEHIIAILDALRWDPLYLWSISPLRKKRLQDESKVPLPEPQEDGSEANAAVLTVLEKVDAGGLSVEATIQNHEVDGKKSYSLLFACQEGMYSSDLSPTKVKRCKSKKDIDEELWTEMFERLFDDNVMAGDIEVEPHESVEIAAKLESLESYDSNTGELTDGDLADDPPTLTIMIRSKGKLSVEYGSFQAQVREVDSQDNETKRELDILNWVLLQSNQITQLVKKIEASENELRKLREDNQAKDEEIKQTTDDYNTILRDLEDRFYQVLNAKRQKILELLGDGEDDIKHLNETFEVKNRTNLNRVRVEEIIKGEGFKAFEEKQQEKDLAKSSKKRRSSGSGDTARKRRTVKKEPRKSEKNEGEPSIKKEDEEVELAVREEERPEFIKDEDNDNMEDTSIEENKSIEKASSAEEGSVTEQSEEATDYSDNDTQVKREEDSSVQDGFDSTSGTTQPVEVDEEEEEEEGETDYSD</sequence>
<accession>A0A2P7YHZ4</accession>
<dbReference type="SUPFAM" id="SSF56112">
    <property type="entry name" value="Protein kinase-like (PK-like)"/>
    <property type="match status" value="1"/>
</dbReference>
<dbReference type="Gene3D" id="3.30.1010.10">
    <property type="entry name" value="Phosphatidylinositol 3-kinase Catalytic Subunit, Chain A, domain 4"/>
    <property type="match status" value="1"/>
</dbReference>
<organism evidence="18 19">
    <name type="scientific">Candidozyma pseudohaemuli</name>
    <dbReference type="NCBI Taxonomy" id="418784"/>
    <lineage>
        <taxon>Eukaryota</taxon>
        <taxon>Fungi</taxon>
        <taxon>Dikarya</taxon>
        <taxon>Ascomycota</taxon>
        <taxon>Saccharomycotina</taxon>
        <taxon>Pichiomycetes</taxon>
        <taxon>Metschnikowiaceae</taxon>
        <taxon>Candidozyma</taxon>
    </lineage>
</organism>
<evidence type="ECO:0000256" key="12">
    <source>
        <dbReference type="ARBA" id="ARBA00032467"/>
    </source>
</evidence>
<dbReference type="InterPro" id="IPR044107">
    <property type="entry name" value="PIKKc_ATM"/>
</dbReference>
<evidence type="ECO:0000256" key="1">
    <source>
        <dbReference type="ARBA" id="ARBA00004574"/>
    </source>
</evidence>
<feature type="compositionally biased region" description="Acidic residues" evidence="15">
    <location>
        <begin position="2696"/>
        <end position="2705"/>
    </location>
</feature>
<comment type="catalytic activity">
    <reaction evidence="13">
        <text>L-threonyl-[protein] + ATP = O-phospho-L-threonyl-[protein] + ADP + H(+)</text>
        <dbReference type="Rhea" id="RHEA:46608"/>
        <dbReference type="Rhea" id="RHEA-COMP:11060"/>
        <dbReference type="Rhea" id="RHEA-COMP:11605"/>
        <dbReference type="ChEBI" id="CHEBI:15378"/>
        <dbReference type="ChEBI" id="CHEBI:30013"/>
        <dbReference type="ChEBI" id="CHEBI:30616"/>
        <dbReference type="ChEBI" id="CHEBI:61977"/>
        <dbReference type="ChEBI" id="CHEBI:456216"/>
        <dbReference type="EC" id="2.7.11.1"/>
    </reaction>
</comment>
<dbReference type="PROSITE" id="PS50290">
    <property type="entry name" value="PI3_4_KINASE_3"/>
    <property type="match status" value="1"/>
</dbReference>
<comment type="caution">
    <text evidence="18">The sequence shown here is derived from an EMBL/GenBank/DDBJ whole genome shotgun (WGS) entry which is preliminary data.</text>
</comment>
<dbReference type="GeneID" id="36567751"/>
<dbReference type="InterPro" id="IPR011009">
    <property type="entry name" value="Kinase-like_dom_sf"/>
</dbReference>
<evidence type="ECO:0000256" key="13">
    <source>
        <dbReference type="ARBA" id="ARBA00047899"/>
    </source>
</evidence>
<dbReference type="GO" id="GO:0000781">
    <property type="term" value="C:chromosome, telomeric region"/>
    <property type="evidence" value="ECO:0007669"/>
    <property type="project" value="UniProtKB-SubCell"/>
</dbReference>
<feature type="region of interest" description="Disordered" evidence="15">
    <location>
        <begin position="2598"/>
        <end position="2749"/>
    </location>
</feature>
<evidence type="ECO:0000256" key="2">
    <source>
        <dbReference type="ARBA" id="ARBA00010769"/>
    </source>
</evidence>
<dbReference type="EMBL" id="PYFQ01000014">
    <property type="protein sequence ID" value="PSK35575.1"/>
    <property type="molecule type" value="Genomic_DNA"/>
</dbReference>
<evidence type="ECO:0000256" key="6">
    <source>
        <dbReference type="ARBA" id="ARBA00022679"/>
    </source>
</evidence>
<protein>
    <recommendedName>
        <fullName evidence="3">Serine/threonine-protein kinase TEL1</fullName>
    </recommendedName>
    <alternativeName>
        <fullName evidence="9">ATM homolog</fullName>
    </alternativeName>
    <alternativeName>
        <fullName evidence="11 12">DNA-damage checkpoint kinase TEL1</fullName>
    </alternativeName>
    <alternativeName>
        <fullName evidence="4">Serine/threonine-protein kinase tel1</fullName>
    </alternativeName>
    <alternativeName>
        <fullName evidence="10">Telomere length regulation protein 1</fullName>
    </alternativeName>
</protein>
<feature type="compositionally biased region" description="Basic and acidic residues" evidence="15">
    <location>
        <begin position="2598"/>
        <end position="2607"/>
    </location>
</feature>
<dbReference type="RefSeq" id="XP_024712066.1">
    <property type="nucleotide sequence ID" value="XM_024859684.1"/>
</dbReference>
<dbReference type="PANTHER" id="PTHR37079">
    <property type="entry name" value="SERINE/THREONINE-PROTEIN KINASE ATM"/>
    <property type="match status" value="1"/>
</dbReference>
<evidence type="ECO:0000313" key="18">
    <source>
        <dbReference type="EMBL" id="PSK35575.1"/>
    </source>
</evidence>
<evidence type="ECO:0000259" key="16">
    <source>
        <dbReference type="PROSITE" id="PS50290"/>
    </source>
</evidence>
<keyword evidence="7" id="KW-0418">Kinase</keyword>
<dbReference type="PROSITE" id="PS00916">
    <property type="entry name" value="PI3_4_KINASE_2"/>
    <property type="match status" value="1"/>
</dbReference>
<dbReference type="CDD" id="cd05171">
    <property type="entry name" value="PIKKc_ATM"/>
    <property type="match status" value="1"/>
</dbReference>
<evidence type="ECO:0000256" key="10">
    <source>
        <dbReference type="ARBA" id="ARBA00030222"/>
    </source>
</evidence>
<dbReference type="GO" id="GO:0006281">
    <property type="term" value="P:DNA repair"/>
    <property type="evidence" value="ECO:0007669"/>
    <property type="project" value="InterPro"/>
</dbReference>
<evidence type="ECO:0000256" key="15">
    <source>
        <dbReference type="SAM" id="MobiDB-lite"/>
    </source>
</evidence>
<keyword evidence="19" id="KW-1185">Reference proteome</keyword>
<keyword evidence="5" id="KW-0723">Serine/threonine-protein kinase</keyword>
<feature type="compositionally biased region" description="Polar residues" evidence="15">
    <location>
        <begin position="2718"/>
        <end position="2731"/>
    </location>
</feature>
<keyword evidence="8" id="KW-0779">Telomere</keyword>
<reference evidence="18 19" key="1">
    <citation type="submission" date="2018-03" db="EMBL/GenBank/DDBJ databases">
        <title>Candida pseudohaemulonii genome assembly and annotation.</title>
        <authorList>
            <person name="Munoz J.F."/>
            <person name="Gade L.G."/>
            <person name="Chow N.A."/>
            <person name="Litvintseva A.P."/>
            <person name="Loparev V.N."/>
            <person name="Cuomo C.A."/>
        </authorList>
    </citation>
    <scope>NUCLEOTIDE SEQUENCE [LARGE SCALE GENOMIC DNA]</scope>
    <source>
        <strain evidence="18 19">B12108</strain>
    </source>
</reference>
<comment type="subcellular location">
    <subcellularLocation>
        <location evidence="1">Chromosome</location>
        <location evidence="1">Telomere</location>
    </subcellularLocation>
</comment>
<feature type="compositionally biased region" description="Acidic residues" evidence="15">
    <location>
        <begin position="2733"/>
        <end position="2749"/>
    </location>
</feature>
<feature type="domain" description="PI3K/PI4K catalytic" evidence="16">
    <location>
        <begin position="2028"/>
        <end position="2338"/>
    </location>
</feature>
<dbReference type="PROSITE" id="PS51189">
    <property type="entry name" value="FAT"/>
    <property type="match status" value="1"/>
</dbReference>
<dbReference type="InterPro" id="IPR036940">
    <property type="entry name" value="PI3/4_kinase_cat_sf"/>
</dbReference>
<dbReference type="InterPro" id="IPR018936">
    <property type="entry name" value="PI3/4_kinase_CS"/>
</dbReference>
<evidence type="ECO:0000256" key="5">
    <source>
        <dbReference type="ARBA" id="ARBA00022527"/>
    </source>
</evidence>
<dbReference type="Gene3D" id="1.10.1070.11">
    <property type="entry name" value="Phosphatidylinositol 3-/4-kinase, catalytic domain"/>
    <property type="match status" value="1"/>
</dbReference>
<evidence type="ECO:0000256" key="14">
    <source>
        <dbReference type="SAM" id="Coils"/>
    </source>
</evidence>
<evidence type="ECO:0000313" key="19">
    <source>
        <dbReference type="Proteomes" id="UP000241107"/>
    </source>
</evidence>
<dbReference type="OrthoDB" id="381190at2759"/>
<dbReference type="Proteomes" id="UP000241107">
    <property type="component" value="Unassembled WGS sequence"/>
</dbReference>
<dbReference type="PANTHER" id="PTHR37079:SF4">
    <property type="entry name" value="SERINE_THREONINE-PROTEIN KINASE ATM"/>
    <property type="match status" value="1"/>
</dbReference>